<dbReference type="RefSeq" id="WP_059107620.1">
    <property type="nucleotide sequence ID" value="NZ_AP024589.1"/>
</dbReference>
<dbReference type="PRINTS" id="PR00413">
    <property type="entry name" value="HADHALOGNASE"/>
</dbReference>
<dbReference type="InterPro" id="IPR023198">
    <property type="entry name" value="PGP-like_dom2"/>
</dbReference>
<dbReference type="EMBL" id="PPQW01000022">
    <property type="protein sequence ID" value="PNZ67870.1"/>
    <property type="molecule type" value="Genomic_DNA"/>
</dbReference>
<dbReference type="EMBL" id="JAUHQC010000011">
    <property type="protein sequence ID" value="MDN4533719.1"/>
    <property type="molecule type" value="Genomic_DNA"/>
</dbReference>
<dbReference type="InterPro" id="IPR006439">
    <property type="entry name" value="HAD-SF_hydro_IA"/>
</dbReference>
<comment type="caution">
    <text evidence="2">The sequence shown here is derived from an EMBL/GenBank/DDBJ whole genome shotgun (WGS) entry which is preliminary data.</text>
</comment>
<dbReference type="InterPro" id="IPR023214">
    <property type="entry name" value="HAD_sf"/>
</dbReference>
<dbReference type="SFLD" id="SFLDG01129">
    <property type="entry name" value="C1.5:_HAD__Beta-PGM__Phosphata"/>
    <property type="match status" value="1"/>
</dbReference>
<dbReference type="AlphaFoldDB" id="A0AAP8PP94"/>
<dbReference type="SFLD" id="SFLDS00003">
    <property type="entry name" value="Haloacid_Dehalogenase"/>
    <property type="match status" value="1"/>
</dbReference>
<dbReference type="GO" id="GO:0005829">
    <property type="term" value="C:cytosol"/>
    <property type="evidence" value="ECO:0007669"/>
    <property type="project" value="TreeGrafter"/>
</dbReference>
<dbReference type="GO" id="GO:0008967">
    <property type="term" value="F:phosphoglycolate phosphatase activity"/>
    <property type="evidence" value="ECO:0007669"/>
    <property type="project" value="TreeGrafter"/>
</dbReference>
<dbReference type="Proteomes" id="UP001171687">
    <property type="component" value="Unassembled WGS sequence"/>
</dbReference>
<dbReference type="Proteomes" id="UP000242470">
    <property type="component" value="Unassembled WGS sequence"/>
</dbReference>
<name>A0AAP8PP94_9STAP</name>
<evidence type="ECO:0000313" key="3">
    <source>
        <dbReference type="Proteomes" id="UP000242470"/>
    </source>
</evidence>
<evidence type="ECO:0000313" key="2">
    <source>
        <dbReference type="EMBL" id="PNZ67870.1"/>
    </source>
</evidence>
<dbReference type="InterPro" id="IPR036412">
    <property type="entry name" value="HAD-like_sf"/>
</dbReference>
<dbReference type="NCBIfam" id="TIGR01549">
    <property type="entry name" value="HAD-SF-IA-v1"/>
    <property type="match status" value="1"/>
</dbReference>
<dbReference type="EC" id="3.-.-.-" evidence="1"/>
<proteinExistence type="predicted"/>
<dbReference type="Gene3D" id="1.10.150.240">
    <property type="entry name" value="Putative phosphatase, domain 2"/>
    <property type="match status" value="1"/>
</dbReference>
<dbReference type="SUPFAM" id="SSF56784">
    <property type="entry name" value="HAD-like"/>
    <property type="match status" value="1"/>
</dbReference>
<dbReference type="GeneID" id="64981361"/>
<dbReference type="InterPro" id="IPR050155">
    <property type="entry name" value="HAD-like_hydrolase_sf"/>
</dbReference>
<reference evidence="2 3" key="1">
    <citation type="submission" date="2017-08" db="EMBL/GenBank/DDBJ databases">
        <title>Draft genome sequences of 64 type strains of genus Staph aureus.</title>
        <authorList>
            <person name="Cole K."/>
            <person name="Golubchik T."/>
            <person name="Russell J."/>
            <person name="Foster D."/>
            <person name="Llewelyn M."/>
            <person name="Wilson D."/>
            <person name="Crook D."/>
            <person name="Paul J."/>
        </authorList>
    </citation>
    <scope>NUCLEOTIDE SEQUENCE [LARGE SCALE GENOMIC DNA]</scope>
    <source>
        <strain evidence="2 3">NCTC 12101</strain>
    </source>
</reference>
<gene>
    <name evidence="2" type="ORF">CD158_04980</name>
    <name evidence="1" type="ORF">QYH67_09130</name>
</gene>
<dbReference type="Gene3D" id="3.40.50.1000">
    <property type="entry name" value="HAD superfamily/HAD-like"/>
    <property type="match status" value="1"/>
</dbReference>
<dbReference type="InterPro" id="IPR041492">
    <property type="entry name" value="HAD_2"/>
</dbReference>
<organism evidence="2 3">
    <name type="scientific">Staphylococcus auricularis</name>
    <dbReference type="NCBI Taxonomy" id="29379"/>
    <lineage>
        <taxon>Bacteria</taxon>
        <taxon>Bacillati</taxon>
        <taxon>Bacillota</taxon>
        <taxon>Bacilli</taxon>
        <taxon>Bacillales</taxon>
        <taxon>Staphylococcaceae</taxon>
        <taxon>Staphylococcus</taxon>
    </lineage>
</organism>
<protein>
    <submittedName>
        <fullName evidence="2">HAD family hydrolase</fullName>
        <ecNumber evidence="1">3.-.-.-</ecNumber>
    </submittedName>
</protein>
<evidence type="ECO:0000313" key="1">
    <source>
        <dbReference type="EMBL" id="MDN4533719.1"/>
    </source>
</evidence>
<dbReference type="Pfam" id="PF13419">
    <property type="entry name" value="HAD_2"/>
    <property type="match status" value="1"/>
</dbReference>
<reference evidence="1" key="2">
    <citation type="submission" date="2023-07" db="EMBL/GenBank/DDBJ databases">
        <title>Evaluation of the beneficial properties of pineapple isolates.</title>
        <authorList>
            <person name="Adefiranye O."/>
        </authorList>
    </citation>
    <scope>NUCLEOTIDE SEQUENCE</scope>
    <source>
        <strain evidence="1">PAPLE_T1</strain>
    </source>
</reference>
<dbReference type="GO" id="GO:0006281">
    <property type="term" value="P:DNA repair"/>
    <property type="evidence" value="ECO:0007669"/>
    <property type="project" value="TreeGrafter"/>
</dbReference>
<accession>A0AAP8PP94</accession>
<dbReference type="PANTHER" id="PTHR43434:SF1">
    <property type="entry name" value="PHOSPHOGLYCOLATE PHOSPHATASE"/>
    <property type="match status" value="1"/>
</dbReference>
<dbReference type="PANTHER" id="PTHR43434">
    <property type="entry name" value="PHOSPHOGLYCOLATE PHOSPHATASE"/>
    <property type="match status" value="1"/>
</dbReference>
<sequence>MQWVLFDKDGTLIEFDQSWMKIGLQLVDDFIDAYLEAIRDPEAVYHAFGVKDGEIQPGSILASGALKEMMVTFNQQVAEDVTPWVEARSQTLVDERVPENKWVEGMKNTLDTLKKQGYKLAIVTSDSKKGVDQFLDHTGTASYFDVVISTEANAVEKPDPAVLEPLFNYDDVKPETVVIVGDTPNDIQTGINAQLGMTVGVLTGVGSSEDLNHADHVIETANELVSLLNTEA</sequence>
<keyword evidence="2" id="KW-0378">Hydrolase</keyword>